<evidence type="ECO:0000313" key="4">
    <source>
        <dbReference type="Proteomes" id="UP000308549"/>
    </source>
</evidence>
<evidence type="ECO:0000256" key="2">
    <source>
        <dbReference type="SAM" id="MobiDB-lite"/>
    </source>
</evidence>
<gene>
    <name evidence="3" type="ORF">B0A50_08513</name>
</gene>
<reference evidence="3 4" key="1">
    <citation type="submission" date="2017-03" db="EMBL/GenBank/DDBJ databases">
        <title>Genomes of endolithic fungi from Antarctica.</title>
        <authorList>
            <person name="Coleine C."/>
            <person name="Masonjones S."/>
            <person name="Stajich J.E."/>
        </authorList>
    </citation>
    <scope>NUCLEOTIDE SEQUENCE [LARGE SCALE GENOMIC DNA]</scope>
    <source>
        <strain evidence="3 4">CCFEE 6315</strain>
    </source>
</reference>
<feature type="coiled-coil region" evidence="1">
    <location>
        <begin position="41"/>
        <end position="75"/>
    </location>
</feature>
<dbReference type="AlphaFoldDB" id="A0A4U0TJ79"/>
<accession>A0A4U0TJ79</accession>
<organism evidence="3 4">
    <name type="scientific">Salinomyces thailandicus</name>
    <dbReference type="NCBI Taxonomy" id="706561"/>
    <lineage>
        <taxon>Eukaryota</taxon>
        <taxon>Fungi</taxon>
        <taxon>Dikarya</taxon>
        <taxon>Ascomycota</taxon>
        <taxon>Pezizomycotina</taxon>
        <taxon>Dothideomycetes</taxon>
        <taxon>Dothideomycetidae</taxon>
        <taxon>Mycosphaerellales</taxon>
        <taxon>Teratosphaeriaceae</taxon>
        <taxon>Salinomyces</taxon>
    </lineage>
</organism>
<name>A0A4U0TJ79_9PEZI</name>
<evidence type="ECO:0000313" key="3">
    <source>
        <dbReference type="EMBL" id="TKA21844.1"/>
    </source>
</evidence>
<protein>
    <submittedName>
        <fullName evidence="3">Uncharacterized protein</fullName>
    </submittedName>
</protein>
<feature type="region of interest" description="Disordered" evidence="2">
    <location>
        <begin position="1"/>
        <end position="29"/>
    </location>
</feature>
<proteinExistence type="predicted"/>
<dbReference type="EMBL" id="NAJL01000097">
    <property type="protein sequence ID" value="TKA21844.1"/>
    <property type="molecule type" value="Genomic_DNA"/>
</dbReference>
<comment type="caution">
    <text evidence="3">The sequence shown here is derived from an EMBL/GenBank/DDBJ whole genome shotgun (WGS) entry which is preliminary data.</text>
</comment>
<sequence>MPPQTSTPSLDPPAKFTTRPDHVQRRILTSSPYAEQLRSLALELYDENSELRGRVQALEQAVEEHQTRARSVIQAAQETTGRWQPKDLVWVDGRVEESRGSLLSELSGLELYAQSGARS</sequence>
<evidence type="ECO:0000256" key="1">
    <source>
        <dbReference type="SAM" id="Coils"/>
    </source>
</evidence>
<keyword evidence="1" id="KW-0175">Coiled coil</keyword>
<dbReference type="Proteomes" id="UP000308549">
    <property type="component" value="Unassembled WGS sequence"/>
</dbReference>
<keyword evidence="4" id="KW-1185">Reference proteome</keyword>